<organism evidence="2 3">
    <name type="scientific">Cognatilysobacter bugurensis</name>
    <dbReference type="NCBI Taxonomy" id="543356"/>
    <lineage>
        <taxon>Bacteria</taxon>
        <taxon>Pseudomonadati</taxon>
        <taxon>Pseudomonadota</taxon>
        <taxon>Gammaproteobacteria</taxon>
        <taxon>Lysobacterales</taxon>
        <taxon>Lysobacteraceae</taxon>
        <taxon>Cognatilysobacter</taxon>
    </lineage>
</organism>
<evidence type="ECO:0000313" key="2">
    <source>
        <dbReference type="EMBL" id="GHA74047.1"/>
    </source>
</evidence>
<evidence type="ECO:0000256" key="1">
    <source>
        <dbReference type="SAM" id="MobiDB-lite"/>
    </source>
</evidence>
<comment type="caution">
    <text evidence="2">The sequence shown here is derived from an EMBL/GenBank/DDBJ whole genome shotgun (WGS) entry which is preliminary data.</text>
</comment>
<dbReference type="Proteomes" id="UP000646426">
    <property type="component" value="Unassembled WGS sequence"/>
</dbReference>
<name>A0A918W6M7_9GAMM</name>
<reference evidence="2" key="1">
    <citation type="journal article" date="2014" name="Int. J. Syst. Evol. Microbiol.">
        <title>Complete genome sequence of Corynebacterium casei LMG S-19264T (=DSM 44701T), isolated from a smear-ripened cheese.</title>
        <authorList>
            <consortium name="US DOE Joint Genome Institute (JGI-PGF)"/>
            <person name="Walter F."/>
            <person name="Albersmeier A."/>
            <person name="Kalinowski J."/>
            <person name="Ruckert C."/>
        </authorList>
    </citation>
    <scope>NUCLEOTIDE SEQUENCE</scope>
    <source>
        <strain evidence="2">KCTC 23077</strain>
    </source>
</reference>
<reference evidence="2" key="2">
    <citation type="submission" date="2020-09" db="EMBL/GenBank/DDBJ databases">
        <authorList>
            <person name="Sun Q."/>
            <person name="Kim S."/>
        </authorList>
    </citation>
    <scope>NUCLEOTIDE SEQUENCE</scope>
    <source>
        <strain evidence="2">KCTC 23077</strain>
    </source>
</reference>
<dbReference type="RefSeq" id="WP_229792309.1">
    <property type="nucleotide sequence ID" value="NZ_BMYD01000001.1"/>
</dbReference>
<evidence type="ECO:0000313" key="3">
    <source>
        <dbReference type="Proteomes" id="UP000646426"/>
    </source>
</evidence>
<dbReference type="EMBL" id="BMYD01000001">
    <property type="protein sequence ID" value="GHA74047.1"/>
    <property type="molecule type" value="Genomic_DNA"/>
</dbReference>
<keyword evidence="3" id="KW-1185">Reference proteome</keyword>
<feature type="region of interest" description="Disordered" evidence="1">
    <location>
        <begin position="67"/>
        <end position="86"/>
    </location>
</feature>
<dbReference type="AlphaFoldDB" id="A0A918W6M7"/>
<proteinExistence type="predicted"/>
<gene>
    <name evidence="2" type="ORF">GCM10007067_08680</name>
</gene>
<sequence>MAPAPDDIQSLLYGLESRLPSMLADAASREAFLEAFDPQAREIAEVAGEERSAYVRTELQRMLASQGVIESPFESPIDPIDPTKDQ</sequence>
<protein>
    <submittedName>
        <fullName evidence="2">Uncharacterized protein</fullName>
    </submittedName>
</protein>
<accession>A0A918W6M7</accession>